<evidence type="ECO:0000256" key="5">
    <source>
        <dbReference type="ARBA" id="ARBA00023049"/>
    </source>
</evidence>
<protein>
    <recommendedName>
        <fullName evidence="7">Peptidase M3A/M3B catalytic domain-containing protein</fullName>
    </recommendedName>
</protein>
<evidence type="ECO:0000256" key="4">
    <source>
        <dbReference type="ARBA" id="ARBA00022833"/>
    </source>
</evidence>
<reference evidence="8" key="1">
    <citation type="submission" date="2021-01" db="EMBL/GenBank/DDBJ databases">
        <authorList>
            <person name="Corre E."/>
            <person name="Pelletier E."/>
            <person name="Niang G."/>
            <person name="Scheremetjew M."/>
            <person name="Finn R."/>
            <person name="Kale V."/>
            <person name="Holt S."/>
            <person name="Cochrane G."/>
            <person name="Meng A."/>
            <person name="Brown T."/>
            <person name="Cohen L."/>
        </authorList>
    </citation>
    <scope>NUCLEOTIDE SEQUENCE</scope>
    <source>
        <strain evidence="8">Isolate 1302-5</strain>
    </source>
</reference>
<comment type="cofactor">
    <cofactor evidence="6">
        <name>Zn(2+)</name>
        <dbReference type="ChEBI" id="CHEBI:29105"/>
    </cofactor>
    <text evidence="6">Binds 1 zinc ion.</text>
</comment>
<comment type="similarity">
    <text evidence="6">Belongs to the peptidase M3 family.</text>
</comment>
<proteinExistence type="inferred from homology"/>
<dbReference type="AlphaFoldDB" id="A0A7S4IIH9"/>
<organism evidence="8">
    <name type="scientific">Odontella aurita</name>
    <dbReference type="NCBI Taxonomy" id="265563"/>
    <lineage>
        <taxon>Eukaryota</taxon>
        <taxon>Sar</taxon>
        <taxon>Stramenopiles</taxon>
        <taxon>Ochrophyta</taxon>
        <taxon>Bacillariophyta</taxon>
        <taxon>Mediophyceae</taxon>
        <taxon>Biddulphiophycidae</taxon>
        <taxon>Eupodiscales</taxon>
        <taxon>Odontellaceae</taxon>
        <taxon>Odontella</taxon>
    </lineage>
</organism>
<name>A0A7S4IIH9_9STRA</name>
<evidence type="ECO:0000256" key="6">
    <source>
        <dbReference type="RuleBase" id="RU003435"/>
    </source>
</evidence>
<dbReference type="Gene3D" id="1.10.1370.20">
    <property type="entry name" value="Oligoendopeptidase f, C-terminal domain"/>
    <property type="match status" value="1"/>
</dbReference>
<evidence type="ECO:0000256" key="3">
    <source>
        <dbReference type="ARBA" id="ARBA00022801"/>
    </source>
</evidence>
<dbReference type="Pfam" id="PF01432">
    <property type="entry name" value="Peptidase_M3"/>
    <property type="match status" value="1"/>
</dbReference>
<dbReference type="InterPro" id="IPR042088">
    <property type="entry name" value="OligoPept_F_C"/>
</dbReference>
<keyword evidence="1 6" id="KW-0645">Protease</keyword>
<evidence type="ECO:0000256" key="2">
    <source>
        <dbReference type="ARBA" id="ARBA00022723"/>
    </source>
</evidence>
<gene>
    <name evidence="8" type="ORF">OAUR00152_LOCUS11640</name>
</gene>
<dbReference type="GO" id="GO:0046872">
    <property type="term" value="F:metal ion binding"/>
    <property type="evidence" value="ECO:0007669"/>
    <property type="project" value="UniProtKB-UniRule"/>
</dbReference>
<dbReference type="InterPro" id="IPR001567">
    <property type="entry name" value="Pept_M3A_M3B_dom"/>
</dbReference>
<evidence type="ECO:0000256" key="1">
    <source>
        <dbReference type="ARBA" id="ARBA00022670"/>
    </source>
</evidence>
<dbReference type="SUPFAM" id="SSF55486">
    <property type="entry name" value="Metalloproteases ('zincins'), catalytic domain"/>
    <property type="match status" value="1"/>
</dbReference>
<evidence type="ECO:0000313" key="8">
    <source>
        <dbReference type="EMBL" id="CAE2230209.1"/>
    </source>
</evidence>
<evidence type="ECO:0000259" key="7">
    <source>
        <dbReference type="Pfam" id="PF01432"/>
    </source>
</evidence>
<feature type="domain" description="Peptidase M3A/M3B catalytic" evidence="7">
    <location>
        <begin position="14"/>
        <end position="177"/>
    </location>
</feature>
<dbReference type="GO" id="GO:0006508">
    <property type="term" value="P:proteolysis"/>
    <property type="evidence" value="ECO:0007669"/>
    <property type="project" value="UniProtKB-KW"/>
</dbReference>
<accession>A0A7S4IIH9</accession>
<keyword evidence="3 6" id="KW-0378">Hydrolase</keyword>
<keyword evidence="2 6" id="KW-0479">Metal-binding</keyword>
<keyword evidence="5 6" id="KW-0482">Metalloprotease</keyword>
<dbReference type="EMBL" id="HBKQ01017235">
    <property type="protein sequence ID" value="CAE2230209.1"/>
    <property type="molecule type" value="Transcribed_RNA"/>
</dbReference>
<dbReference type="GO" id="GO:0004222">
    <property type="term" value="F:metalloendopeptidase activity"/>
    <property type="evidence" value="ECO:0007669"/>
    <property type="project" value="InterPro"/>
</dbReference>
<keyword evidence="4 6" id="KW-0862">Zinc</keyword>
<sequence length="197" mass="21585">MIVFRDLLDLASTPAERLSLLMSKIDDVINSVVRQCSFDYFEELAHEARKKGELSAEELDAFWIQATETYYGKAGGGGEDGKKGGGGNDSPFDSYDDISHLWAYVPHFHHVPFYVYSYAFADLVVGALYKSYVDAPEGFEDRLLNLLRAGGTVGFAEALGPFGLELDSPAFWAEALEAHLGGLVGEAERLAEELGYA</sequence>